<name>A0A8H6JJA1_9PEZI</name>
<proteinExistence type="predicted"/>
<dbReference type="EMBL" id="WIGO01000401">
    <property type="protein sequence ID" value="KAF6813600.1"/>
    <property type="molecule type" value="Genomic_DNA"/>
</dbReference>
<keyword evidence="3" id="KW-1185">Reference proteome</keyword>
<accession>A0A8H6JJA1</accession>
<protein>
    <submittedName>
        <fullName evidence="2">Uncharacterized protein</fullName>
    </submittedName>
</protein>
<gene>
    <name evidence="2" type="ORF">CPLU01_14613</name>
</gene>
<evidence type="ECO:0000256" key="1">
    <source>
        <dbReference type="SAM" id="MobiDB-lite"/>
    </source>
</evidence>
<dbReference type="Proteomes" id="UP000654918">
    <property type="component" value="Unassembled WGS sequence"/>
</dbReference>
<feature type="region of interest" description="Disordered" evidence="1">
    <location>
        <begin position="168"/>
        <end position="203"/>
    </location>
</feature>
<organism evidence="2 3">
    <name type="scientific">Colletotrichum plurivorum</name>
    <dbReference type="NCBI Taxonomy" id="2175906"/>
    <lineage>
        <taxon>Eukaryota</taxon>
        <taxon>Fungi</taxon>
        <taxon>Dikarya</taxon>
        <taxon>Ascomycota</taxon>
        <taxon>Pezizomycotina</taxon>
        <taxon>Sordariomycetes</taxon>
        <taxon>Hypocreomycetidae</taxon>
        <taxon>Glomerellales</taxon>
        <taxon>Glomerellaceae</taxon>
        <taxon>Colletotrichum</taxon>
        <taxon>Colletotrichum orchidearum species complex</taxon>
    </lineage>
</organism>
<feature type="region of interest" description="Disordered" evidence="1">
    <location>
        <begin position="119"/>
        <end position="140"/>
    </location>
</feature>
<feature type="compositionally biased region" description="Low complexity" evidence="1">
    <location>
        <begin position="125"/>
        <end position="140"/>
    </location>
</feature>
<sequence>MDAGGGAGAEKDRTSPRAIPDLPSVRMDSTLSWAAALLDQDTASRFRGPVVSSPIRALENQPPSLANPGTPAPGLSTVHTPEPGWCFSQPPGEGGHGQTLTPRTTPPLPACHLMILPGPTRSAGPQPSSHGSSMSPSFSARSSNSCTMPWCSLTPGLAIARRDILVRPKTTHRSSTRRTAAAADDDNQRLPRPGKETPSTVRAHPPLLGLVLDLDSFHPRLPSDGFNQGTFAAYGETSSSPGPGSISSYSSASRPCFFSSSQPVISFYFSNQPWPSQDVTPARNLGRHHTYAIARFIVAVSTQQQRNPSHLCAFCNIDDSYYVLPLSIVI</sequence>
<evidence type="ECO:0000313" key="2">
    <source>
        <dbReference type="EMBL" id="KAF6813600.1"/>
    </source>
</evidence>
<dbReference type="AlphaFoldDB" id="A0A8H6JJA1"/>
<feature type="region of interest" description="Disordered" evidence="1">
    <location>
        <begin position="1"/>
        <end position="23"/>
    </location>
</feature>
<reference evidence="2" key="1">
    <citation type="journal article" date="2020" name="Phytopathology">
        <title>Genome Sequence Resources of Colletotrichum truncatum, C. plurivorum, C. musicola, and C. sojae: Four Species Pathogenic to Soybean (Glycine max).</title>
        <authorList>
            <person name="Rogerio F."/>
            <person name="Boufleur T.R."/>
            <person name="Ciampi-Guillardi M."/>
            <person name="Sukno S.A."/>
            <person name="Thon M.R."/>
            <person name="Massola Junior N.S."/>
            <person name="Baroncelli R."/>
        </authorList>
    </citation>
    <scope>NUCLEOTIDE SEQUENCE</scope>
    <source>
        <strain evidence="2">LFN00145</strain>
    </source>
</reference>
<comment type="caution">
    <text evidence="2">The sequence shown here is derived from an EMBL/GenBank/DDBJ whole genome shotgun (WGS) entry which is preliminary data.</text>
</comment>
<evidence type="ECO:0000313" key="3">
    <source>
        <dbReference type="Proteomes" id="UP000654918"/>
    </source>
</evidence>
<feature type="compositionally biased region" description="Basic and acidic residues" evidence="1">
    <location>
        <begin position="186"/>
        <end position="195"/>
    </location>
</feature>